<dbReference type="Proteomes" id="UP000465266">
    <property type="component" value="Unassembled WGS sequence"/>
</dbReference>
<protein>
    <recommendedName>
        <fullName evidence="1">F-box domain-containing protein</fullName>
    </recommendedName>
</protein>
<gene>
    <name evidence="2" type="ORF">IFM53868_00404</name>
</gene>
<dbReference type="InterPro" id="IPR001810">
    <property type="entry name" value="F-box_dom"/>
</dbReference>
<sequence length="373" mass="42337">MLMILPQELLQLVFEQLPKADLWTLYNVSSELRNYVARPLFSETELRLESFLPYELNGRMLPARRIFQILKDRSFNIRELLIIPSNEIIRSDIWELIGKMPSLTLCCISGDGWVWNGDYHGVGNPPVSVMSQLVELRELESMVSTGWQSCSPFESLRYLEIRQLSDGLLKIPAARALQELTVSFDPDQGREPCDILLNLSQLPRLTTLRICHLLEGGLTVTGKSRSVKHLELVDSTIDGNEFFPRLSSSLESIHTEGAAMAGDLERGMRFPSLRFVEVEGNLSFLPLILFSSTVSLKLFIVHYNHELEWDGWDGLGKILYEFPPGGKPPLNCFVDVSRTVTLSDHDGSLALFLKLGRNVYARYVNMLKNFFAL</sequence>
<evidence type="ECO:0000313" key="3">
    <source>
        <dbReference type="Proteomes" id="UP000465266"/>
    </source>
</evidence>
<evidence type="ECO:0000313" key="2">
    <source>
        <dbReference type="EMBL" id="GFF70808.1"/>
    </source>
</evidence>
<organism evidence="2 3">
    <name type="scientific">Aspergillus udagawae</name>
    <dbReference type="NCBI Taxonomy" id="91492"/>
    <lineage>
        <taxon>Eukaryota</taxon>
        <taxon>Fungi</taxon>
        <taxon>Dikarya</taxon>
        <taxon>Ascomycota</taxon>
        <taxon>Pezizomycotina</taxon>
        <taxon>Eurotiomycetes</taxon>
        <taxon>Eurotiomycetidae</taxon>
        <taxon>Eurotiales</taxon>
        <taxon>Aspergillaceae</taxon>
        <taxon>Aspergillus</taxon>
        <taxon>Aspergillus subgen. Fumigati</taxon>
    </lineage>
</organism>
<dbReference type="InterPro" id="IPR032675">
    <property type="entry name" value="LRR_dom_sf"/>
</dbReference>
<dbReference type="PROSITE" id="PS50181">
    <property type="entry name" value="FBOX"/>
    <property type="match status" value="1"/>
</dbReference>
<feature type="domain" description="F-box" evidence="1">
    <location>
        <begin position="1"/>
        <end position="44"/>
    </location>
</feature>
<dbReference type="SUPFAM" id="SSF52047">
    <property type="entry name" value="RNI-like"/>
    <property type="match status" value="1"/>
</dbReference>
<name>A0ABQ1A0S4_9EURO</name>
<reference evidence="2 3" key="1">
    <citation type="submission" date="2020-01" db="EMBL/GenBank/DDBJ databases">
        <title>Draft genome sequence of Aspergillus udagawae IFM 53868.</title>
        <authorList>
            <person name="Takahashi H."/>
            <person name="Yaguchi T."/>
        </authorList>
    </citation>
    <scope>NUCLEOTIDE SEQUENCE [LARGE SCALE GENOMIC DNA]</scope>
    <source>
        <strain evidence="2 3">IFM 53868</strain>
    </source>
</reference>
<dbReference type="EMBL" id="BLKG01000002">
    <property type="protein sequence ID" value="GFF70808.1"/>
    <property type="molecule type" value="Genomic_DNA"/>
</dbReference>
<evidence type="ECO:0000259" key="1">
    <source>
        <dbReference type="PROSITE" id="PS50181"/>
    </source>
</evidence>
<dbReference type="Gene3D" id="3.80.10.10">
    <property type="entry name" value="Ribonuclease Inhibitor"/>
    <property type="match status" value="1"/>
</dbReference>
<accession>A0ABQ1A0S4</accession>
<keyword evidence="3" id="KW-1185">Reference proteome</keyword>
<comment type="caution">
    <text evidence="2">The sequence shown here is derived from an EMBL/GenBank/DDBJ whole genome shotgun (WGS) entry which is preliminary data.</text>
</comment>
<proteinExistence type="predicted"/>